<dbReference type="SMART" id="SM00409">
    <property type="entry name" value="IG"/>
    <property type="match status" value="1"/>
</dbReference>
<name>A0A6P6J9Y7_CARAU</name>
<evidence type="ECO:0000313" key="3">
    <source>
        <dbReference type="RefSeq" id="XP_026054672.1"/>
    </source>
</evidence>
<reference evidence="3" key="1">
    <citation type="submission" date="2025-08" db="UniProtKB">
        <authorList>
            <consortium name="RefSeq"/>
        </authorList>
    </citation>
    <scope>IDENTIFICATION</scope>
    <source>
        <strain evidence="3">Wakin</strain>
        <tissue evidence="3">Muscle</tissue>
    </source>
</reference>
<dbReference type="KEGG" id="caua:113040584"/>
<dbReference type="PANTHER" id="PTHR21063">
    <property type="entry name" value="LFA-3"/>
    <property type="match status" value="1"/>
</dbReference>
<dbReference type="PANTHER" id="PTHR21063:SF4">
    <property type="entry name" value="CD48 ANTIGEN-RELATED"/>
    <property type="match status" value="1"/>
</dbReference>
<protein>
    <submittedName>
        <fullName evidence="3">SLAM family member 9-like</fullName>
    </submittedName>
</protein>
<dbReference type="InterPro" id="IPR013783">
    <property type="entry name" value="Ig-like_fold"/>
</dbReference>
<dbReference type="AlphaFoldDB" id="A0A6P6J9Y7"/>
<dbReference type="InterPro" id="IPR003599">
    <property type="entry name" value="Ig_sub"/>
</dbReference>
<dbReference type="RefSeq" id="XP_026054672.1">
    <property type="nucleotide sequence ID" value="XM_026198887.1"/>
</dbReference>
<sequence length="296" mass="33590">MTVYDDVLDGRFRDRLRLDDQTGSLTITNTTTQHAGVYVLWINQIRIYLFLIVYREISVMEGDSVTLNSGLTEMMHDDQIQWRFWIKETLLAQISKKVDSITVYNVHDERFRNRLKLDDQTGSLTITNIRTEDTGSYELQINIYSSSFFYLTVYVHLPVPVISRDCSSSSSSSTCSLVCSGLNVSHVTLSWYKGNSLLSSISVSDLSISLSLPLEVEYQEKNSYSCVINNPIRNQTTHLDISKLCQPYSVHCCGSTEAVIRLVLSVLVDVATVILLVYDIRSRRTDQDQPQPSSQT</sequence>
<dbReference type="Proteomes" id="UP000515129">
    <property type="component" value="Chromosome 22"/>
</dbReference>
<dbReference type="Gene3D" id="2.60.40.2710">
    <property type="match status" value="1"/>
</dbReference>
<dbReference type="Gene3D" id="2.60.40.10">
    <property type="entry name" value="Immunoglobulins"/>
    <property type="match status" value="2"/>
</dbReference>
<dbReference type="Pfam" id="PF07686">
    <property type="entry name" value="V-set"/>
    <property type="match status" value="1"/>
</dbReference>
<dbReference type="InterPro" id="IPR036179">
    <property type="entry name" value="Ig-like_dom_sf"/>
</dbReference>
<evidence type="ECO:0000259" key="1">
    <source>
        <dbReference type="PROSITE" id="PS50835"/>
    </source>
</evidence>
<dbReference type="InterPro" id="IPR007110">
    <property type="entry name" value="Ig-like_dom"/>
</dbReference>
<gene>
    <name evidence="3" type="primary">LOC113040584</name>
</gene>
<organism evidence="2 3">
    <name type="scientific">Carassius auratus</name>
    <name type="common">Goldfish</name>
    <dbReference type="NCBI Taxonomy" id="7957"/>
    <lineage>
        <taxon>Eukaryota</taxon>
        <taxon>Metazoa</taxon>
        <taxon>Chordata</taxon>
        <taxon>Craniata</taxon>
        <taxon>Vertebrata</taxon>
        <taxon>Euteleostomi</taxon>
        <taxon>Actinopterygii</taxon>
        <taxon>Neopterygii</taxon>
        <taxon>Teleostei</taxon>
        <taxon>Ostariophysi</taxon>
        <taxon>Cypriniformes</taxon>
        <taxon>Cyprinidae</taxon>
        <taxon>Cyprininae</taxon>
        <taxon>Carassius</taxon>
    </lineage>
</organism>
<proteinExistence type="predicted"/>
<dbReference type="InterPro" id="IPR013106">
    <property type="entry name" value="Ig_V-set"/>
</dbReference>
<dbReference type="PROSITE" id="PS50835">
    <property type="entry name" value="IG_LIKE"/>
    <property type="match status" value="1"/>
</dbReference>
<feature type="domain" description="Ig-like" evidence="1">
    <location>
        <begin position="158"/>
        <end position="242"/>
    </location>
</feature>
<accession>A0A6P6J9Y7</accession>
<evidence type="ECO:0000313" key="2">
    <source>
        <dbReference type="Proteomes" id="UP000515129"/>
    </source>
</evidence>
<keyword evidence="2" id="KW-1185">Reference proteome</keyword>
<dbReference type="GeneID" id="113040584"/>
<dbReference type="SUPFAM" id="SSF48726">
    <property type="entry name" value="Immunoglobulin"/>
    <property type="match status" value="3"/>
</dbReference>
<dbReference type="OrthoDB" id="8741746at2759"/>